<sequence length="296" mass="31433">ANDTASNWNSTAITGISIECDASYPVITNATINGTSSKVMGGESPLILLDKGIKVNTSITDPEDNLAIVILEITPPTVAAYNTTPLQDGSEFYDLISLNETGQWTFRFYANDTAGNNASALARDTDGNNYINVFTGGVPTIALMSPSNNAVDTDANVTFNYNVTADAVVDNCSLIINGIINQTNTSIAENTTQRFTLYNMAGGYYNWSVNCTDSLGNENSSETRTILVDATKPTIWSISLSSSVALKNSNISISANVTDNINLSAVWVNVTLPNSSIVSLTMTGSPYSALFTNTPP</sequence>
<dbReference type="AlphaFoldDB" id="X1KGG6"/>
<dbReference type="InterPro" id="IPR013783">
    <property type="entry name" value="Ig-like_fold"/>
</dbReference>
<reference evidence="1" key="1">
    <citation type="journal article" date="2014" name="Front. Microbiol.">
        <title>High frequency of phylogenetically diverse reductive dehalogenase-homologous genes in deep subseafloor sedimentary metagenomes.</title>
        <authorList>
            <person name="Kawai M."/>
            <person name="Futagami T."/>
            <person name="Toyoda A."/>
            <person name="Takaki Y."/>
            <person name="Nishi S."/>
            <person name="Hori S."/>
            <person name="Arai W."/>
            <person name="Tsubouchi T."/>
            <person name="Morono Y."/>
            <person name="Uchiyama I."/>
            <person name="Ito T."/>
            <person name="Fujiyama A."/>
            <person name="Inagaki F."/>
            <person name="Takami H."/>
        </authorList>
    </citation>
    <scope>NUCLEOTIDE SEQUENCE</scope>
    <source>
        <strain evidence="1">Expedition CK06-06</strain>
    </source>
</reference>
<comment type="caution">
    <text evidence="1">The sequence shown here is derived from an EMBL/GenBank/DDBJ whole genome shotgun (WGS) entry which is preliminary data.</text>
</comment>
<feature type="non-terminal residue" evidence="1">
    <location>
        <position position="1"/>
    </location>
</feature>
<dbReference type="Gene3D" id="2.60.40.10">
    <property type="entry name" value="Immunoglobulins"/>
    <property type="match status" value="1"/>
</dbReference>
<feature type="non-terminal residue" evidence="1">
    <location>
        <position position="296"/>
    </location>
</feature>
<name>X1KGG6_9ZZZZ</name>
<dbReference type="EMBL" id="BARV01009933">
    <property type="protein sequence ID" value="GAI05768.1"/>
    <property type="molecule type" value="Genomic_DNA"/>
</dbReference>
<protein>
    <recommendedName>
        <fullName evidence="2">Bacterial Ig-like domain-containing protein</fullName>
    </recommendedName>
</protein>
<evidence type="ECO:0008006" key="2">
    <source>
        <dbReference type="Google" id="ProtNLM"/>
    </source>
</evidence>
<gene>
    <name evidence="1" type="ORF">S06H3_19402</name>
</gene>
<accession>X1KGG6</accession>
<proteinExistence type="predicted"/>
<organism evidence="1">
    <name type="scientific">marine sediment metagenome</name>
    <dbReference type="NCBI Taxonomy" id="412755"/>
    <lineage>
        <taxon>unclassified sequences</taxon>
        <taxon>metagenomes</taxon>
        <taxon>ecological metagenomes</taxon>
    </lineage>
</organism>
<evidence type="ECO:0000313" key="1">
    <source>
        <dbReference type="EMBL" id="GAI05768.1"/>
    </source>
</evidence>